<accession>N1PR35</accession>
<dbReference type="eggNOG" id="ENOG502SD7X">
    <property type="taxonomic scope" value="Eukaryota"/>
</dbReference>
<feature type="region of interest" description="Disordered" evidence="1">
    <location>
        <begin position="254"/>
        <end position="287"/>
    </location>
</feature>
<dbReference type="Gene3D" id="2.40.50.140">
    <property type="entry name" value="Nucleic acid-binding proteins"/>
    <property type="match status" value="1"/>
</dbReference>
<evidence type="ECO:0000313" key="2">
    <source>
        <dbReference type="EMBL" id="EME45403.1"/>
    </source>
</evidence>
<keyword evidence="3" id="KW-1185">Reference proteome</keyword>
<reference evidence="2 3" key="2">
    <citation type="journal article" date="2012" name="PLoS Pathog.">
        <title>Diverse lifestyles and strategies of plant pathogenesis encoded in the genomes of eighteen Dothideomycetes fungi.</title>
        <authorList>
            <person name="Ohm R.A."/>
            <person name="Feau N."/>
            <person name="Henrissat B."/>
            <person name="Schoch C.L."/>
            <person name="Horwitz B.A."/>
            <person name="Barry K.W."/>
            <person name="Condon B.J."/>
            <person name="Copeland A.C."/>
            <person name="Dhillon B."/>
            <person name="Glaser F."/>
            <person name="Hesse C.N."/>
            <person name="Kosti I."/>
            <person name="LaButti K."/>
            <person name="Lindquist E.A."/>
            <person name="Lucas S."/>
            <person name="Salamov A.A."/>
            <person name="Bradshaw R.E."/>
            <person name="Ciuffetti L."/>
            <person name="Hamelin R.C."/>
            <person name="Kema G.H.J."/>
            <person name="Lawrence C."/>
            <person name="Scott J.A."/>
            <person name="Spatafora J.W."/>
            <person name="Turgeon B.G."/>
            <person name="de Wit P.J.G.M."/>
            <person name="Zhong S."/>
            <person name="Goodwin S.B."/>
            <person name="Grigoriev I.V."/>
        </authorList>
    </citation>
    <scope>NUCLEOTIDE SEQUENCE [LARGE SCALE GENOMIC DNA]</scope>
    <source>
        <strain evidence="3">NZE10 / CBS 128990</strain>
    </source>
</reference>
<proteinExistence type="predicted"/>
<protein>
    <submittedName>
        <fullName evidence="2">Uncharacterized protein</fullName>
    </submittedName>
</protein>
<dbReference type="HOGENOM" id="CLU_054588_0_0_1"/>
<organism evidence="2 3">
    <name type="scientific">Dothistroma septosporum (strain NZE10 / CBS 128990)</name>
    <name type="common">Red band needle blight fungus</name>
    <name type="synonym">Mycosphaerella pini</name>
    <dbReference type="NCBI Taxonomy" id="675120"/>
    <lineage>
        <taxon>Eukaryota</taxon>
        <taxon>Fungi</taxon>
        <taxon>Dikarya</taxon>
        <taxon>Ascomycota</taxon>
        <taxon>Pezizomycotina</taxon>
        <taxon>Dothideomycetes</taxon>
        <taxon>Dothideomycetidae</taxon>
        <taxon>Mycosphaerellales</taxon>
        <taxon>Mycosphaerellaceae</taxon>
        <taxon>Dothistroma</taxon>
    </lineage>
</organism>
<dbReference type="InterPro" id="IPR012340">
    <property type="entry name" value="NA-bd_OB-fold"/>
</dbReference>
<gene>
    <name evidence="2" type="ORF">DOTSEDRAFT_127258</name>
</gene>
<sequence length="287" mass="31423">MTNTVATQFLSFGEDFSNGLVELEHRRFLEHSLAVLQDLDSSQIEVPEGAFLDDTMPMGFGSFNATPTSNLLLQASDDSMLTTSSEHMMPQQIVFTGPITDLKRIPNAQHLRSIQPQTMTVNILASAISVKPPRTIQLRRRDAEMDIVEVTFGDETKANFTISFWLVPVDSRTKYTPRKGSLRETLMSLRSGDAVIATHIALNEFNGNVYGNSLNRGITKNVTTLTVLSGSITGISASAASKLSRVRSWSKQFVGGKKRASSQEIPPSSPAERRTGLVLPADTQTYG</sequence>
<evidence type="ECO:0000256" key="1">
    <source>
        <dbReference type="SAM" id="MobiDB-lite"/>
    </source>
</evidence>
<dbReference type="AlphaFoldDB" id="N1PR35"/>
<name>N1PR35_DOTSN</name>
<dbReference type="OMA" id="PPDTMES"/>
<dbReference type="SUPFAM" id="SSF50249">
    <property type="entry name" value="Nucleic acid-binding proteins"/>
    <property type="match status" value="1"/>
</dbReference>
<evidence type="ECO:0000313" key="3">
    <source>
        <dbReference type="Proteomes" id="UP000016933"/>
    </source>
</evidence>
<dbReference type="Proteomes" id="UP000016933">
    <property type="component" value="Unassembled WGS sequence"/>
</dbReference>
<dbReference type="OrthoDB" id="5378679at2759"/>
<dbReference type="EMBL" id="KB446538">
    <property type="protein sequence ID" value="EME45403.1"/>
    <property type="molecule type" value="Genomic_DNA"/>
</dbReference>
<reference evidence="3" key="1">
    <citation type="journal article" date="2012" name="PLoS Genet.">
        <title>The genomes of the fungal plant pathogens Cladosporium fulvum and Dothistroma septosporum reveal adaptation to different hosts and lifestyles but also signatures of common ancestry.</title>
        <authorList>
            <person name="de Wit P.J.G.M."/>
            <person name="van der Burgt A."/>
            <person name="Oekmen B."/>
            <person name="Stergiopoulos I."/>
            <person name="Abd-Elsalam K.A."/>
            <person name="Aerts A.L."/>
            <person name="Bahkali A.H."/>
            <person name="Beenen H.G."/>
            <person name="Chettri P."/>
            <person name="Cox M.P."/>
            <person name="Datema E."/>
            <person name="de Vries R.P."/>
            <person name="Dhillon B."/>
            <person name="Ganley A.R."/>
            <person name="Griffiths S.A."/>
            <person name="Guo Y."/>
            <person name="Hamelin R.C."/>
            <person name="Henrissat B."/>
            <person name="Kabir M.S."/>
            <person name="Jashni M.K."/>
            <person name="Kema G."/>
            <person name="Klaubauf S."/>
            <person name="Lapidus A."/>
            <person name="Levasseur A."/>
            <person name="Lindquist E."/>
            <person name="Mehrabi R."/>
            <person name="Ohm R.A."/>
            <person name="Owen T.J."/>
            <person name="Salamov A."/>
            <person name="Schwelm A."/>
            <person name="Schijlen E."/>
            <person name="Sun H."/>
            <person name="van den Burg H.A."/>
            <person name="van Ham R.C.H.J."/>
            <person name="Zhang S."/>
            <person name="Goodwin S.B."/>
            <person name="Grigoriev I.V."/>
            <person name="Collemare J."/>
            <person name="Bradshaw R.E."/>
        </authorList>
    </citation>
    <scope>NUCLEOTIDE SEQUENCE [LARGE SCALE GENOMIC DNA]</scope>
    <source>
        <strain evidence="3">NZE10 / CBS 128990</strain>
    </source>
</reference>